<dbReference type="Proteomes" id="UP000646548">
    <property type="component" value="Unassembled WGS sequence"/>
</dbReference>
<comment type="caution">
    <text evidence="2">The sequence shown here is derived from an EMBL/GenBank/DDBJ whole genome shotgun (WGS) entry which is preliminary data.</text>
</comment>
<feature type="region of interest" description="Disordered" evidence="1">
    <location>
        <begin position="50"/>
        <end position="69"/>
    </location>
</feature>
<dbReference type="AlphaFoldDB" id="A0A834FL22"/>
<evidence type="ECO:0000256" key="1">
    <source>
        <dbReference type="SAM" id="MobiDB-lite"/>
    </source>
</evidence>
<protein>
    <submittedName>
        <fullName evidence="2">Uncharacterized protein</fullName>
    </submittedName>
</protein>
<evidence type="ECO:0000313" key="3">
    <source>
        <dbReference type="Proteomes" id="UP000646548"/>
    </source>
</evidence>
<reference evidence="2" key="1">
    <citation type="journal article" name="BMC Genomics">
        <title>Long-read sequencing and de novo genome assembly of marine medaka (Oryzias melastigma).</title>
        <authorList>
            <person name="Liang P."/>
            <person name="Saqib H.S.A."/>
            <person name="Ni X."/>
            <person name="Shen Y."/>
        </authorList>
    </citation>
    <scope>NUCLEOTIDE SEQUENCE</scope>
    <source>
        <strain evidence="2">Bigg-433</strain>
    </source>
</reference>
<proteinExistence type="predicted"/>
<gene>
    <name evidence="2" type="ORF">FQA47_020259</name>
</gene>
<organism evidence="2 3">
    <name type="scientific">Oryzias melastigma</name>
    <name type="common">Marine medaka</name>
    <dbReference type="NCBI Taxonomy" id="30732"/>
    <lineage>
        <taxon>Eukaryota</taxon>
        <taxon>Metazoa</taxon>
        <taxon>Chordata</taxon>
        <taxon>Craniata</taxon>
        <taxon>Vertebrata</taxon>
        <taxon>Euteleostomi</taxon>
        <taxon>Actinopterygii</taxon>
        <taxon>Neopterygii</taxon>
        <taxon>Teleostei</taxon>
        <taxon>Neoteleostei</taxon>
        <taxon>Acanthomorphata</taxon>
        <taxon>Ovalentaria</taxon>
        <taxon>Atherinomorphae</taxon>
        <taxon>Beloniformes</taxon>
        <taxon>Adrianichthyidae</taxon>
        <taxon>Oryziinae</taxon>
        <taxon>Oryzias</taxon>
    </lineage>
</organism>
<evidence type="ECO:0000313" key="2">
    <source>
        <dbReference type="EMBL" id="KAF6735981.1"/>
    </source>
</evidence>
<dbReference type="EMBL" id="WKFB01000098">
    <property type="protein sequence ID" value="KAF6735981.1"/>
    <property type="molecule type" value="Genomic_DNA"/>
</dbReference>
<sequence>MTDKEGGGHKPKQNSIPFRALCHIKVQSVVYLQRRGGGITGWAWLSDQGFRGGGQRRRDSRDEIEPSYGQYEEQTSNVPFFLKIWVHVCPSPDQMILTRGGNKNAHMSF</sequence>
<accession>A0A834FL22</accession>
<name>A0A834FL22_ORYME</name>